<dbReference type="RefSeq" id="WP_245998062.1">
    <property type="nucleotide sequence ID" value="NZ_RKRF01000009.1"/>
</dbReference>
<reference evidence="3 4" key="1">
    <citation type="submission" date="2018-11" db="EMBL/GenBank/DDBJ databases">
        <title>Genomic Encyclopedia of Type Strains, Phase IV (KMG-IV): sequencing the most valuable type-strain genomes for metagenomic binning, comparative biology and taxonomic classification.</title>
        <authorList>
            <person name="Goeker M."/>
        </authorList>
    </citation>
    <scope>NUCLEOTIDE SEQUENCE [LARGE SCALE GENOMIC DNA]</scope>
    <source>
        <strain evidence="3 4">DSM 18090</strain>
    </source>
</reference>
<dbReference type="SUPFAM" id="SSF55961">
    <property type="entry name" value="Bet v1-like"/>
    <property type="match status" value="1"/>
</dbReference>
<evidence type="ECO:0000259" key="2">
    <source>
        <dbReference type="PROSITE" id="PS50987"/>
    </source>
</evidence>
<dbReference type="InterPro" id="IPR011991">
    <property type="entry name" value="ArsR-like_HTH"/>
</dbReference>
<accession>A0A3N5B743</accession>
<comment type="caution">
    <text evidence="3">The sequence shown here is derived from an EMBL/GenBank/DDBJ whole genome shotgun (WGS) entry which is preliminary data.</text>
</comment>
<dbReference type="Proteomes" id="UP000276443">
    <property type="component" value="Unassembled WGS sequence"/>
</dbReference>
<dbReference type="PANTHER" id="PTHR38600:SF1">
    <property type="entry name" value="TRANSCRIPTIONAL REGULATORY PROTEIN"/>
    <property type="match status" value="1"/>
</dbReference>
<sequence>MNENDITLVFKALAHPVRRRILDHIKHHPSTTGELVSRFPDISRYAVMKHLRTLEDSQLLLSRKEGRSRINYLNVVPLQTVHNRWVSQYEELQSHNLLSLKNQIEGGNQMSGLVHDSFKIEQKINIKGSKEEVFKALTTDISKWWTYSVFDGENTTLTLDAKPGGLFLETNEEGGALWGTVTYVKENEELRLNGLLGMKGAVDSAYSYTLEQDGDYTTLKLSHHAVGLLDPEWHKMHNEGWQELLGDFLKDYVEKGKVRS</sequence>
<dbReference type="Gene3D" id="3.30.530.20">
    <property type="match status" value="1"/>
</dbReference>
<feature type="domain" description="HTH arsR-type" evidence="2">
    <location>
        <begin position="1"/>
        <end position="93"/>
    </location>
</feature>
<dbReference type="Pfam" id="PF12840">
    <property type="entry name" value="HTH_20"/>
    <property type="match status" value="1"/>
</dbReference>
<gene>
    <name evidence="3" type="ORF">EDC24_1751</name>
</gene>
<keyword evidence="4" id="KW-1185">Reference proteome</keyword>
<evidence type="ECO:0000313" key="3">
    <source>
        <dbReference type="EMBL" id="RPF53254.1"/>
    </source>
</evidence>
<dbReference type="SUPFAM" id="SSF46785">
    <property type="entry name" value="Winged helix' DNA-binding domain"/>
    <property type="match status" value="1"/>
</dbReference>
<dbReference type="CDD" id="cd00090">
    <property type="entry name" value="HTH_ARSR"/>
    <property type="match status" value="1"/>
</dbReference>
<evidence type="ECO:0000313" key="4">
    <source>
        <dbReference type="Proteomes" id="UP000276443"/>
    </source>
</evidence>
<dbReference type="AlphaFoldDB" id="A0A3N5B743"/>
<dbReference type="EMBL" id="RKRF01000009">
    <property type="protein sequence ID" value="RPF53254.1"/>
    <property type="molecule type" value="Genomic_DNA"/>
</dbReference>
<evidence type="ECO:0000256" key="1">
    <source>
        <dbReference type="ARBA" id="ARBA00023125"/>
    </source>
</evidence>
<dbReference type="SMART" id="SM00418">
    <property type="entry name" value="HTH_ARSR"/>
    <property type="match status" value="1"/>
</dbReference>
<dbReference type="CDD" id="cd07814">
    <property type="entry name" value="SRPBCC_CalC_Aha1-like"/>
    <property type="match status" value="1"/>
</dbReference>
<dbReference type="PANTHER" id="PTHR38600">
    <property type="entry name" value="TRANSCRIPTIONAL REGULATORY PROTEIN"/>
    <property type="match status" value="1"/>
</dbReference>
<dbReference type="InterPro" id="IPR001845">
    <property type="entry name" value="HTH_ArsR_DNA-bd_dom"/>
</dbReference>
<dbReference type="Gene3D" id="1.10.10.10">
    <property type="entry name" value="Winged helix-like DNA-binding domain superfamily/Winged helix DNA-binding domain"/>
    <property type="match status" value="1"/>
</dbReference>
<dbReference type="GO" id="GO:0003700">
    <property type="term" value="F:DNA-binding transcription factor activity"/>
    <property type="evidence" value="ECO:0007669"/>
    <property type="project" value="InterPro"/>
</dbReference>
<dbReference type="InterPro" id="IPR036388">
    <property type="entry name" value="WH-like_DNA-bd_sf"/>
</dbReference>
<dbReference type="InterPro" id="IPR036390">
    <property type="entry name" value="WH_DNA-bd_sf"/>
</dbReference>
<keyword evidence="1 3" id="KW-0238">DNA-binding</keyword>
<dbReference type="GO" id="GO:0003677">
    <property type="term" value="F:DNA binding"/>
    <property type="evidence" value="ECO:0007669"/>
    <property type="project" value="UniProtKB-KW"/>
</dbReference>
<name>A0A3N5B743_9BACI</name>
<organism evidence="3 4">
    <name type="scientific">Aquisalibacillus elongatus</name>
    <dbReference type="NCBI Taxonomy" id="485577"/>
    <lineage>
        <taxon>Bacteria</taxon>
        <taxon>Bacillati</taxon>
        <taxon>Bacillota</taxon>
        <taxon>Bacilli</taxon>
        <taxon>Bacillales</taxon>
        <taxon>Bacillaceae</taxon>
        <taxon>Aquisalibacillus</taxon>
    </lineage>
</organism>
<proteinExistence type="predicted"/>
<dbReference type="PROSITE" id="PS50987">
    <property type="entry name" value="HTH_ARSR_2"/>
    <property type="match status" value="1"/>
</dbReference>
<protein>
    <submittedName>
        <fullName evidence="3">DNA-binding transcriptional ArsR family regulator</fullName>
    </submittedName>
</protein>
<dbReference type="InterPro" id="IPR023393">
    <property type="entry name" value="START-like_dom_sf"/>
</dbReference>